<evidence type="ECO:0000313" key="4">
    <source>
        <dbReference type="EMBL" id="PRO74762.1"/>
    </source>
</evidence>
<evidence type="ECO:0000259" key="2">
    <source>
        <dbReference type="Pfam" id="PF06251"/>
    </source>
</evidence>
<dbReference type="OrthoDB" id="5814422at2"/>
<dbReference type="EMBL" id="PVNP01000037">
    <property type="protein sequence ID" value="PRO74762.1"/>
    <property type="molecule type" value="Genomic_DNA"/>
</dbReference>
<dbReference type="Gene3D" id="3.10.560.10">
    <property type="entry name" value="Outer membrane lipoprotein wza domain like"/>
    <property type="match status" value="1"/>
</dbReference>
<organism evidence="4 5">
    <name type="scientific">Alteromonas alba</name>
    <dbReference type="NCBI Taxonomy" id="2079529"/>
    <lineage>
        <taxon>Bacteria</taxon>
        <taxon>Pseudomonadati</taxon>
        <taxon>Pseudomonadota</taxon>
        <taxon>Gammaproteobacteria</taxon>
        <taxon>Alteromonadales</taxon>
        <taxon>Alteromonadaceae</taxon>
        <taxon>Alteromonas/Salinimonas group</taxon>
        <taxon>Alteromonas</taxon>
    </lineage>
</organism>
<evidence type="ECO:0000256" key="1">
    <source>
        <dbReference type="SAM" id="SignalP"/>
    </source>
</evidence>
<dbReference type="Pfam" id="PF06251">
    <property type="entry name" value="Caps_syn_GfcC_C"/>
    <property type="match status" value="1"/>
</dbReference>
<sequence>MLRVFCMLLGLLSCSAIADIAVSFNVAGQIYTFDRPVRLATVLSIVEHKPTQYWANAAVYQLNAPEIEQQRADILQQLATLIREQSKDSPEYRQLAALYQEVGSWQLMRRLNVIVDYDQARLNPGLNPQFNTGEYYIRFKERSQVIRLSGMVEQATALPFNTRYTVTDYIDDIRVAANAHRDIAYLLEPDGDVKKLGIAYWNRQHVKPMPGSEIFIPLQDELFFDRIGPLNDKIAQLMMHRM</sequence>
<comment type="caution">
    <text evidence="4">The sequence shown here is derived from an EMBL/GenBank/DDBJ whole genome shotgun (WGS) entry which is preliminary data.</text>
</comment>
<proteinExistence type="predicted"/>
<accession>A0A2S9VE73</accession>
<keyword evidence="1" id="KW-0732">Signal</keyword>
<reference evidence="5" key="1">
    <citation type="journal article" date="2020" name="Int. J. Syst. Evol. Microbiol.">
        <title>Alteromonas alba sp. nov., a marine bacterium isolated from the seawater of the West Pacific Ocean.</title>
        <authorList>
            <person name="Sun C."/>
            <person name="Wu Y.-H."/>
            <person name="Xamxidin M."/>
            <person name="Cheng H."/>
            <person name="Xu X.-W."/>
        </authorList>
    </citation>
    <scope>NUCLEOTIDE SEQUENCE [LARGE SCALE GENOMIC DNA]</scope>
    <source>
        <strain evidence="5">190</strain>
    </source>
</reference>
<protein>
    <submittedName>
        <fullName evidence="4">Uncharacterized protein</fullName>
    </submittedName>
</protein>
<dbReference type="InterPro" id="IPR010425">
    <property type="entry name" value="Caps_synth_GfcC-like_C"/>
</dbReference>
<name>A0A2S9VE73_9ALTE</name>
<feature type="signal peptide" evidence="1">
    <location>
        <begin position="1"/>
        <end position="18"/>
    </location>
</feature>
<dbReference type="Proteomes" id="UP000238949">
    <property type="component" value="Unassembled WGS sequence"/>
</dbReference>
<feature type="domain" description="Capsule biosynthesis GfcC-like C-terminal" evidence="2">
    <location>
        <begin position="155"/>
        <end position="242"/>
    </location>
</feature>
<keyword evidence="5" id="KW-1185">Reference proteome</keyword>
<feature type="chain" id="PRO_5015635994" evidence="1">
    <location>
        <begin position="19"/>
        <end position="242"/>
    </location>
</feature>
<dbReference type="RefSeq" id="WP_105933572.1">
    <property type="nucleotide sequence ID" value="NZ_PVNP01000037.1"/>
</dbReference>
<dbReference type="Pfam" id="PF20616">
    <property type="entry name" value="Caps_syn_GfcC_N"/>
    <property type="match status" value="1"/>
</dbReference>
<gene>
    <name evidence="4" type="ORF">C6Y40_04680</name>
</gene>
<dbReference type="AlphaFoldDB" id="A0A2S9VE73"/>
<dbReference type="InterPro" id="IPR046459">
    <property type="entry name" value="Caps_syn_GfcC_N"/>
</dbReference>
<evidence type="ECO:0000313" key="5">
    <source>
        <dbReference type="Proteomes" id="UP000238949"/>
    </source>
</evidence>
<feature type="domain" description="Capsule biosynthesis GfcC-like N-terminal" evidence="3">
    <location>
        <begin position="21"/>
        <end position="136"/>
    </location>
</feature>
<evidence type="ECO:0000259" key="3">
    <source>
        <dbReference type="Pfam" id="PF20616"/>
    </source>
</evidence>